<organism evidence="1 2">
    <name type="scientific">Mytilus edulis</name>
    <name type="common">Blue mussel</name>
    <dbReference type="NCBI Taxonomy" id="6550"/>
    <lineage>
        <taxon>Eukaryota</taxon>
        <taxon>Metazoa</taxon>
        <taxon>Spiralia</taxon>
        <taxon>Lophotrochozoa</taxon>
        <taxon>Mollusca</taxon>
        <taxon>Bivalvia</taxon>
        <taxon>Autobranchia</taxon>
        <taxon>Pteriomorphia</taxon>
        <taxon>Mytilida</taxon>
        <taxon>Mytiloidea</taxon>
        <taxon>Mytilidae</taxon>
        <taxon>Mytilinae</taxon>
        <taxon>Mytilus</taxon>
    </lineage>
</organism>
<protein>
    <submittedName>
        <fullName evidence="1">Uncharacterized protein</fullName>
    </submittedName>
</protein>
<reference evidence="1" key="1">
    <citation type="submission" date="2021-03" db="EMBL/GenBank/DDBJ databases">
        <authorList>
            <person name="Bekaert M."/>
        </authorList>
    </citation>
    <scope>NUCLEOTIDE SEQUENCE</scope>
</reference>
<keyword evidence="2" id="KW-1185">Reference proteome</keyword>
<comment type="caution">
    <text evidence="1">The sequence shown here is derived from an EMBL/GenBank/DDBJ whole genome shotgun (WGS) entry which is preliminary data.</text>
</comment>
<gene>
    <name evidence="1" type="ORF">MEDL_68746</name>
</gene>
<name>A0A8S3VI08_MYTED</name>
<evidence type="ECO:0000313" key="2">
    <source>
        <dbReference type="Proteomes" id="UP000683360"/>
    </source>
</evidence>
<proteinExistence type="predicted"/>
<dbReference type="EMBL" id="CAJPWZ010003330">
    <property type="protein sequence ID" value="CAG2257568.1"/>
    <property type="molecule type" value="Genomic_DNA"/>
</dbReference>
<dbReference type="AlphaFoldDB" id="A0A8S3VI08"/>
<dbReference type="OrthoDB" id="10543210at2759"/>
<accession>A0A8S3VI08</accession>
<sequence length="180" mass="20448">MTDLLKKKAVTAEMTVNMRKTNNASVEDTIHKAISSLENTMTDRLANHFQSVAAISTPSRNKQQTDNSTSAYNNQQMCFNPFQIPICINQYSSHRCSIHKQLNTLSKTSNHRTADQIMLINRMNPVKAVVSLVSQGHYALLSKRYAIIVRPKYILFLYALSELWRWDKAIGNTNRDTGLS</sequence>
<evidence type="ECO:0000313" key="1">
    <source>
        <dbReference type="EMBL" id="CAG2257568.1"/>
    </source>
</evidence>
<dbReference type="Proteomes" id="UP000683360">
    <property type="component" value="Unassembled WGS sequence"/>
</dbReference>